<sequence>MYPDRQRRVLSAPSKNSTGETLLVTADFDGVKSAVPSVTVCLCYRPHKNKFLVTVVKAKDLKKSTVRKDSYVEVNLFRGIGDKARMQTVRTKSYFGGRNPVYKEAFSFELPSRGLASVYTELSFTVRRHNLVRTDEVLGRVTLSSEMLLRWKKSQSLAGTLDEAFSVGTDWPAEGTSMEPRWNRAKELCWLTPARIPVACGAGAVLSFVFLFWAALPRT</sequence>
<dbReference type="SUPFAM" id="SSF49562">
    <property type="entry name" value="C2 domain (Calcium/lipid-binding domain, CaLB)"/>
    <property type="match status" value="1"/>
</dbReference>
<accession>A0A8B7YSL8</accession>
<proteinExistence type="predicted"/>
<dbReference type="PANTHER" id="PTHR10024">
    <property type="entry name" value="SYNAPTOTAGMIN"/>
    <property type="match status" value="1"/>
</dbReference>
<dbReference type="OrthoDB" id="9947256at2759"/>
<evidence type="ECO:0000259" key="2">
    <source>
        <dbReference type="PROSITE" id="PS50004"/>
    </source>
</evidence>
<keyword evidence="1" id="KW-0472">Membrane</keyword>
<name>A0A8B7YSL8_ACAPL</name>
<dbReference type="InterPro" id="IPR000008">
    <property type="entry name" value="C2_dom"/>
</dbReference>
<dbReference type="PROSITE" id="PS50004">
    <property type="entry name" value="C2"/>
    <property type="match status" value="1"/>
</dbReference>
<keyword evidence="1" id="KW-1133">Transmembrane helix</keyword>
<gene>
    <name evidence="4" type="primary">LOC110981259</name>
</gene>
<dbReference type="SMART" id="SM00239">
    <property type="entry name" value="C2"/>
    <property type="match status" value="1"/>
</dbReference>
<dbReference type="Proteomes" id="UP000694845">
    <property type="component" value="Unplaced"/>
</dbReference>
<dbReference type="Gene3D" id="2.60.40.150">
    <property type="entry name" value="C2 domain"/>
    <property type="match status" value="1"/>
</dbReference>
<dbReference type="KEGG" id="aplc:110981259"/>
<evidence type="ECO:0000256" key="1">
    <source>
        <dbReference type="SAM" id="Phobius"/>
    </source>
</evidence>
<dbReference type="GeneID" id="110981259"/>
<feature type="transmembrane region" description="Helical" evidence="1">
    <location>
        <begin position="196"/>
        <end position="216"/>
    </location>
</feature>
<keyword evidence="3" id="KW-1185">Reference proteome</keyword>
<organism evidence="3 4">
    <name type="scientific">Acanthaster planci</name>
    <name type="common">Crown-of-thorns starfish</name>
    <dbReference type="NCBI Taxonomy" id="133434"/>
    <lineage>
        <taxon>Eukaryota</taxon>
        <taxon>Metazoa</taxon>
        <taxon>Echinodermata</taxon>
        <taxon>Eleutherozoa</taxon>
        <taxon>Asterozoa</taxon>
        <taxon>Asteroidea</taxon>
        <taxon>Valvatacea</taxon>
        <taxon>Valvatida</taxon>
        <taxon>Acanthasteridae</taxon>
        <taxon>Acanthaster</taxon>
    </lineage>
</organism>
<feature type="domain" description="C2" evidence="2">
    <location>
        <begin position="32"/>
        <end position="161"/>
    </location>
</feature>
<keyword evidence="1" id="KW-0812">Transmembrane</keyword>
<dbReference type="AlphaFoldDB" id="A0A8B7YSL8"/>
<dbReference type="Pfam" id="PF00168">
    <property type="entry name" value="C2"/>
    <property type="match status" value="1"/>
</dbReference>
<dbReference type="RefSeq" id="XP_022094366.1">
    <property type="nucleotide sequence ID" value="XM_022238674.1"/>
</dbReference>
<dbReference type="InterPro" id="IPR035892">
    <property type="entry name" value="C2_domain_sf"/>
</dbReference>
<protein>
    <submittedName>
        <fullName evidence="4">Synaptotagmin 1-like</fullName>
    </submittedName>
</protein>
<evidence type="ECO:0000313" key="3">
    <source>
        <dbReference type="Proteomes" id="UP000694845"/>
    </source>
</evidence>
<reference evidence="4" key="1">
    <citation type="submission" date="2025-08" db="UniProtKB">
        <authorList>
            <consortium name="RefSeq"/>
        </authorList>
    </citation>
    <scope>IDENTIFICATION</scope>
</reference>
<evidence type="ECO:0000313" key="4">
    <source>
        <dbReference type="RefSeq" id="XP_022094366.1"/>
    </source>
</evidence>